<organism evidence="1 2">
    <name type="scientific">Promethearchaeum syntrophicum</name>
    <dbReference type="NCBI Taxonomy" id="2594042"/>
    <lineage>
        <taxon>Archaea</taxon>
        <taxon>Promethearchaeati</taxon>
        <taxon>Promethearchaeota</taxon>
        <taxon>Promethearchaeia</taxon>
        <taxon>Promethearchaeales</taxon>
        <taxon>Promethearchaeaceae</taxon>
        <taxon>Promethearchaeum</taxon>
    </lineage>
</organism>
<protein>
    <submittedName>
        <fullName evidence="1">Uncharacterized protein</fullName>
    </submittedName>
</protein>
<proteinExistence type="predicted"/>
<sequence>MTQISMDKDLAMDLIESKLRNIKKQILEILGKWNQPSAEIMIQLSRDGKLPESEIDAIGLTNLQKKMYELEKYQRSLED</sequence>
<keyword evidence="2" id="KW-1185">Reference proteome</keyword>
<dbReference type="RefSeq" id="WP_147663300.1">
    <property type="nucleotide sequence ID" value="NZ_CP042905.2"/>
</dbReference>
<evidence type="ECO:0000313" key="2">
    <source>
        <dbReference type="Proteomes" id="UP000321408"/>
    </source>
</evidence>
<accession>A0A5B9DCD8</accession>
<dbReference type="AlphaFoldDB" id="A0A5B9DCD8"/>
<dbReference type="Proteomes" id="UP000321408">
    <property type="component" value="Chromosome"/>
</dbReference>
<evidence type="ECO:0000313" key="1">
    <source>
        <dbReference type="EMBL" id="QEE16420.1"/>
    </source>
</evidence>
<dbReference type="KEGG" id="psyt:DSAG12_02250"/>
<gene>
    <name evidence="1" type="ORF">DSAG12_02250</name>
</gene>
<dbReference type="GeneID" id="41330239"/>
<name>A0A5B9DCD8_9ARCH</name>
<reference evidence="1 2" key="2">
    <citation type="journal article" date="2024" name="Int. J. Syst. Evol. Microbiol.">
        <title>Promethearchaeum syntrophicum gen. nov., sp. nov., an anaerobic, obligately syntrophic archaeon, the first isolate of the lineage 'Asgard' archaea, and proposal of the new archaeal phylum Promethearchaeota phyl. nov. and kingdom Promethearchaeati regn. nov.</title>
        <authorList>
            <person name="Imachi H."/>
            <person name="Nobu M.K."/>
            <person name="Kato S."/>
            <person name="Takaki Y."/>
            <person name="Miyazaki M."/>
            <person name="Miyata M."/>
            <person name="Ogawara M."/>
            <person name="Saito Y."/>
            <person name="Sakai S."/>
            <person name="Tahara Y.O."/>
            <person name="Takano Y."/>
            <person name="Tasumi E."/>
            <person name="Uematsu K."/>
            <person name="Yoshimura T."/>
            <person name="Itoh T."/>
            <person name="Ohkuma M."/>
            <person name="Takai K."/>
        </authorList>
    </citation>
    <scope>NUCLEOTIDE SEQUENCE [LARGE SCALE GENOMIC DNA]</scope>
    <source>
        <strain evidence="1 2">MK-D1</strain>
    </source>
</reference>
<dbReference type="EMBL" id="CP042905">
    <property type="protein sequence ID" value="QEE16420.1"/>
    <property type="molecule type" value="Genomic_DNA"/>
</dbReference>
<reference evidence="1 2" key="1">
    <citation type="journal article" date="2020" name="Nature">
        <title>Isolation of an archaeon at the prokaryote-eukaryote interface.</title>
        <authorList>
            <person name="Imachi H."/>
            <person name="Nobu M.K."/>
            <person name="Nakahara N."/>
            <person name="Morono Y."/>
            <person name="Ogawara M."/>
            <person name="Takaki Y."/>
            <person name="Takano Y."/>
            <person name="Uematsu K."/>
            <person name="Ikuta T."/>
            <person name="Ito M."/>
            <person name="Matsui Y."/>
            <person name="Miyazaki M."/>
            <person name="Murata K."/>
            <person name="Saito Y."/>
            <person name="Sakai S."/>
            <person name="Song C."/>
            <person name="Tasumi E."/>
            <person name="Yamanaka Y."/>
            <person name="Yamaguchi T."/>
            <person name="Kamagata Y."/>
            <person name="Tamaki H."/>
            <person name="Takai K."/>
        </authorList>
    </citation>
    <scope>NUCLEOTIDE SEQUENCE [LARGE SCALE GENOMIC DNA]</scope>
    <source>
        <strain evidence="1 2">MK-D1</strain>
    </source>
</reference>